<dbReference type="Ensembl" id="ENSCSAVT00000000872.1">
    <property type="protein sequence ID" value="ENSCSAVP00000000863.1"/>
    <property type="gene ID" value="ENSCSAVG00000000492.1"/>
</dbReference>
<protein>
    <recommendedName>
        <fullName evidence="12">ENTH domain-containing protein</fullName>
    </recommendedName>
</protein>
<comment type="subcellular location">
    <subcellularLocation>
        <location evidence="1">Cytoplasmic vesicle</location>
        <location evidence="1">Clathrin-coated vesicle</location>
    </subcellularLocation>
    <subcellularLocation>
        <location evidence="2">Golgi apparatus</location>
    </subcellularLocation>
    <subcellularLocation>
        <location evidence="3">Membrane</location>
        <location evidence="3">Clathrin-coated pit</location>
    </subcellularLocation>
</comment>
<dbReference type="STRING" id="51511.ENSCSAVP00000000863"/>
<dbReference type="InterPro" id="IPR008942">
    <property type="entry name" value="ENTH_VHS"/>
</dbReference>
<dbReference type="eggNOG" id="KOG0251">
    <property type="taxonomic scope" value="Eukaryota"/>
</dbReference>
<dbReference type="PANTHER" id="PTHR22951:SF5">
    <property type="entry name" value="PHOSPHATIDYLINOSITOL-BINDING CLATHRIN ASSEMBLY PROTEIN LAP"/>
    <property type="match status" value="1"/>
</dbReference>
<keyword evidence="7" id="KW-0472">Membrane</keyword>
<dbReference type="GO" id="GO:0005545">
    <property type="term" value="F:1-phosphatidylinositol binding"/>
    <property type="evidence" value="ECO:0007669"/>
    <property type="project" value="InterPro"/>
</dbReference>
<comment type="similarity">
    <text evidence="4">Belongs to the PICALM/SNAP91 family.</text>
</comment>
<evidence type="ECO:0000256" key="10">
    <source>
        <dbReference type="ARBA" id="ARBA00064895"/>
    </source>
</evidence>
<reference evidence="14" key="1">
    <citation type="submission" date="2003-08" db="EMBL/GenBank/DDBJ databases">
        <authorList>
            <person name="Birren B."/>
            <person name="Nusbaum C."/>
            <person name="Abebe A."/>
            <person name="Abouelleil A."/>
            <person name="Adekoya E."/>
            <person name="Ait-zahra M."/>
            <person name="Allen N."/>
            <person name="Allen T."/>
            <person name="An P."/>
            <person name="Anderson M."/>
            <person name="Anderson S."/>
            <person name="Arachchi H."/>
            <person name="Armbruster J."/>
            <person name="Bachantsang P."/>
            <person name="Baldwin J."/>
            <person name="Barry A."/>
            <person name="Bayul T."/>
            <person name="Blitshsteyn B."/>
            <person name="Bloom T."/>
            <person name="Blye J."/>
            <person name="Boguslavskiy L."/>
            <person name="Borowsky M."/>
            <person name="Boukhgalter B."/>
            <person name="Brunache A."/>
            <person name="Butler J."/>
            <person name="Calixte N."/>
            <person name="Calvo S."/>
            <person name="Camarata J."/>
            <person name="Campo K."/>
            <person name="Chang J."/>
            <person name="Cheshatsang Y."/>
            <person name="Citroen M."/>
            <person name="Collymore A."/>
            <person name="Considine T."/>
            <person name="Cook A."/>
            <person name="Cooke P."/>
            <person name="Corum B."/>
            <person name="Cuomo C."/>
            <person name="David R."/>
            <person name="Dawoe T."/>
            <person name="Degray S."/>
            <person name="Dodge S."/>
            <person name="Dooley K."/>
            <person name="Dorje P."/>
            <person name="Dorjee K."/>
            <person name="Dorris L."/>
            <person name="Duffey N."/>
            <person name="Dupes A."/>
            <person name="Elkins T."/>
            <person name="Engels R."/>
            <person name="Erickson J."/>
            <person name="Farina A."/>
            <person name="Faro S."/>
            <person name="Ferreira P."/>
            <person name="Fischer H."/>
            <person name="Fitzgerald M."/>
            <person name="Foley K."/>
            <person name="Gage D."/>
            <person name="Galagan J."/>
            <person name="Gearin G."/>
            <person name="Gnerre S."/>
            <person name="Gnirke A."/>
            <person name="Goyette A."/>
            <person name="Graham J."/>
            <person name="Grandbois E."/>
            <person name="Gyaltsen K."/>
            <person name="Hafez N."/>
            <person name="Hagopian D."/>
            <person name="Hagos B."/>
            <person name="Hall J."/>
            <person name="Hatcher B."/>
            <person name="Heller A."/>
            <person name="Higgins H."/>
            <person name="Honan T."/>
            <person name="Horn A."/>
            <person name="Houde N."/>
            <person name="Hughes L."/>
            <person name="Hulme W."/>
            <person name="Husby E."/>
            <person name="Iliev I."/>
            <person name="Jaffe D."/>
            <person name="Jones C."/>
            <person name="Kamal M."/>
            <person name="Kamat A."/>
            <person name="Kamvysselis M."/>
            <person name="Karlsson E."/>
            <person name="Kells C."/>
            <person name="Kieu A."/>
            <person name="Kisner P."/>
            <person name="Kodira C."/>
            <person name="Kulbokas E."/>
            <person name="Labutti K."/>
            <person name="Lama D."/>
            <person name="Landers T."/>
            <person name="Leger J."/>
            <person name="Levine S."/>
            <person name="Lewis D."/>
            <person name="Lewis T."/>
            <person name="Lindblad-toh K."/>
            <person name="Liu X."/>
            <person name="Lokyitsang T."/>
            <person name="Lokyitsang Y."/>
            <person name="Lucien O."/>
            <person name="Lui A."/>
            <person name="Ma L.J."/>
            <person name="Mabbitt R."/>
            <person name="Macdonald J."/>
            <person name="Maclean C."/>
            <person name="Major J."/>
            <person name="Manning J."/>
            <person name="Marabella R."/>
            <person name="Maru K."/>
            <person name="Matthews C."/>
            <person name="Mauceli E."/>
            <person name="Mccarthy M."/>
            <person name="Mcdonough S."/>
            <person name="Mcghee T."/>
            <person name="Meldrim J."/>
            <person name="Meneus L."/>
            <person name="Mesirov J."/>
            <person name="Mihalev A."/>
            <person name="Mihova T."/>
            <person name="Mikkelsen T."/>
            <person name="Mlenga V."/>
            <person name="Moru K."/>
            <person name="Mozes J."/>
            <person name="Mulrain L."/>
            <person name="Munson G."/>
            <person name="Naylor J."/>
            <person name="Newes C."/>
            <person name="Nguyen C."/>
            <person name="Nguyen N."/>
            <person name="Nguyen T."/>
            <person name="Nicol R."/>
            <person name="Nielsen C."/>
            <person name="Nizzari M."/>
            <person name="Norbu C."/>
            <person name="Norbu N."/>
            <person name="O'donnell P."/>
            <person name="Okoawo O."/>
            <person name="O'leary S."/>
            <person name="Omotosho B."/>
            <person name="O'neill K."/>
            <person name="Osman S."/>
            <person name="Parker S."/>
            <person name="Perrin D."/>
            <person name="Phunkhang P."/>
            <person name="Piqani B."/>
            <person name="Purcell S."/>
            <person name="Rachupka T."/>
            <person name="Ramasamy U."/>
            <person name="Rameau R."/>
            <person name="Ray V."/>
            <person name="Raymond C."/>
            <person name="Retta R."/>
            <person name="Richardson S."/>
            <person name="Rise C."/>
            <person name="Rodriguez J."/>
            <person name="Rogers J."/>
            <person name="Rogov P."/>
            <person name="Rutman M."/>
            <person name="Schupbach R."/>
            <person name="Seaman C."/>
            <person name="Settipalli S."/>
            <person name="Sharpe T."/>
            <person name="Sheridan J."/>
            <person name="Sherpa N."/>
            <person name="Shi J."/>
            <person name="Smirnov S."/>
            <person name="Smith C."/>
            <person name="Sougnez C."/>
            <person name="Spencer B."/>
            <person name="Stalker J."/>
            <person name="Stange-thomann N."/>
            <person name="Stavropoulos S."/>
            <person name="Stetson K."/>
            <person name="Stone C."/>
            <person name="Stone S."/>
            <person name="Stubbs M."/>
            <person name="Talamas J."/>
            <person name="Tchuinga P."/>
            <person name="Tenzing P."/>
            <person name="Tesfaye S."/>
            <person name="Theodore J."/>
            <person name="Thoulutsang Y."/>
            <person name="Topham K."/>
            <person name="Towey S."/>
            <person name="Tsamla T."/>
            <person name="Tsomo N."/>
            <person name="Vallee D."/>
            <person name="Vassiliev H."/>
            <person name="Venkataraman V."/>
            <person name="Vinson J."/>
            <person name="Vo A."/>
            <person name="Wade C."/>
            <person name="Wang S."/>
            <person name="Wangchuk T."/>
            <person name="Wangdi T."/>
            <person name="Whittaker C."/>
            <person name="Wilkinson J."/>
            <person name="Wu Y."/>
            <person name="Wyman D."/>
            <person name="Yadav S."/>
            <person name="Yang S."/>
            <person name="Yang X."/>
            <person name="Yeager S."/>
            <person name="Yee E."/>
            <person name="Young G."/>
            <person name="Zainoun J."/>
            <person name="Zembeck L."/>
            <person name="Zimmer A."/>
            <person name="Zody M."/>
            <person name="Lander E."/>
        </authorList>
    </citation>
    <scope>NUCLEOTIDE SEQUENCE [LARGE SCALE GENOMIC DNA]</scope>
</reference>
<dbReference type="GO" id="GO:0040011">
    <property type="term" value="P:locomotion"/>
    <property type="evidence" value="ECO:0007669"/>
    <property type="project" value="UniProtKB-ARBA"/>
</dbReference>
<dbReference type="InterPro" id="IPR011417">
    <property type="entry name" value="ANTH_dom"/>
</dbReference>
<feature type="domain" description="ENTH" evidence="12">
    <location>
        <begin position="14"/>
        <end position="145"/>
    </location>
</feature>
<dbReference type="SUPFAM" id="SSF48464">
    <property type="entry name" value="ENTH/VHS domain"/>
    <property type="match status" value="1"/>
</dbReference>
<sequence length="605" mass="66793">MAGQSISDRFNAAQHTIIGSEMSKSVCKATTTEVMGPKKKHLDYLRSLTNETNVNIPELTDMLVERSKQPKWVVVFKALISTHHLMCYGNEIFLQHAASRNSLFNLTHFLDNSGVQGYDMSTYIRRYSKYLNEKALSYRTVAYDFTRVKRGKDGGVLRSLSSEKLIKTLPTIQKQMDALLEFDASPNELTSGVINSAFVLIFKDLIRLFACYNDGIINLLEKYFEMKKAQCKESLDIYKKFLTRMEKVSEMLKVAEQVGIDKGDIPDLTKAPNSLLDALEQHLAAMDGKKTDGKRQGPTAAQVSSFNAFNTSIQSIDEKDKLTALAEEEDRLNQFKMRKENEATVATGSNPVSFSPPAVKPSSPPKQQQSSLEMDLFGSTSSSFTQSSQQPTMDLFGSLNVQATPQPPMQNNAMYGNTGMNLFPQQTTNSFMPMQPAQTNTTTDLFAPMSSDPFAPTGNTLAPTRAGAPNQQMNLQKQPLNNQVPNNGNLDSALASAYENLALGQRNNFGQMKPENRQLTGGGAYVPTVAQSTMMAPSGYYGAPMMGAQPQMYPQMAGGMNTMGMVRPQGMYGQPMAYQQPPVQATTPNQQNLNPNNPFGPMIQF</sequence>
<organism evidence="13 14">
    <name type="scientific">Ciona savignyi</name>
    <name type="common">Pacific transparent sea squirt</name>
    <dbReference type="NCBI Taxonomy" id="51511"/>
    <lineage>
        <taxon>Eukaryota</taxon>
        <taxon>Metazoa</taxon>
        <taxon>Chordata</taxon>
        <taxon>Tunicata</taxon>
        <taxon>Ascidiacea</taxon>
        <taxon>Phlebobranchia</taxon>
        <taxon>Cionidae</taxon>
        <taxon>Ciona</taxon>
    </lineage>
</organism>
<dbReference type="FunFam" id="1.25.40.90:FF:000017">
    <property type="entry name" value="Phosphatidylinositol-binding clathrin assembly protein LAP"/>
    <property type="match status" value="1"/>
</dbReference>
<evidence type="ECO:0000256" key="3">
    <source>
        <dbReference type="ARBA" id="ARBA00004600"/>
    </source>
</evidence>
<dbReference type="FunFam" id="1.20.58.150:FF:000001">
    <property type="entry name" value="phosphatidylinositol-binding clathrin assembly protein-like isoform X1"/>
    <property type="match status" value="1"/>
</dbReference>
<evidence type="ECO:0000256" key="11">
    <source>
        <dbReference type="SAM" id="MobiDB-lite"/>
    </source>
</evidence>
<dbReference type="Proteomes" id="UP000007875">
    <property type="component" value="Unassembled WGS sequence"/>
</dbReference>
<dbReference type="InterPro" id="IPR013809">
    <property type="entry name" value="ENTH"/>
</dbReference>
<evidence type="ECO:0000313" key="13">
    <source>
        <dbReference type="Ensembl" id="ENSCSAVP00000000863.1"/>
    </source>
</evidence>
<dbReference type="InterPro" id="IPR014712">
    <property type="entry name" value="ANTH_dom_sf"/>
</dbReference>
<dbReference type="Pfam" id="PF07651">
    <property type="entry name" value="ANTH"/>
    <property type="match status" value="1"/>
</dbReference>
<dbReference type="GO" id="GO:0005794">
    <property type="term" value="C:Golgi apparatus"/>
    <property type="evidence" value="ECO:0007669"/>
    <property type="project" value="UniProtKB-SubCell"/>
</dbReference>
<evidence type="ECO:0000256" key="1">
    <source>
        <dbReference type="ARBA" id="ARBA00004132"/>
    </source>
</evidence>
<evidence type="ECO:0000256" key="6">
    <source>
        <dbReference type="ARBA" id="ARBA00023034"/>
    </source>
</evidence>
<dbReference type="GO" id="GO:0005546">
    <property type="term" value="F:phosphatidylinositol-4,5-bisphosphate binding"/>
    <property type="evidence" value="ECO:0007669"/>
    <property type="project" value="TreeGrafter"/>
</dbReference>
<dbReference type="GeneTree" id="ENSGT00950000183068"/>
<dbReference type="SMART" id="SM00273">
    <property type="entry name" value="ENTH"/>
    <property type="match status" value="1"/>
</dbReference>
<dbReference type="GO" id="GO:0032050">
    <property type="term" value="F:clathrin heavy chain binding"/>
    <property type="evidence" value="ECO:0007669"/>
    <property type="project" value="TreeGrafter"/>
</dbReference>
<dbReference type="GO" id="GO:0072583">
    <property type="term" value="P:clathrin-dependent endocytosis"/>
    <property type="evidence" value="ECO:0007669"/>
    <property type="project" value="InterPro"/>
</dbReference>
<name>H2Y6B5_CIOSA</name>
<evidence type="ECO:0000256" key="7">
    <source>
        <dbReference type="ARBA" id="ARBA00023136"/>
    </source>
</evidence>
<dbReference type="GO" id="GO:0000149">
    <property type="term" value="F:SNARE binding"/>
    <property type="evidence" value="ECO:0007669"/>
    <property type="project" value="TreeGrafter"/>
</dbReference>
<dbReference type="FunCoup" id="H2Y6B5">
    <property type="interactions" value="563"/>
</dbReference>
<dbReference type="InParanoid" id="H2Y6B5"/>
<evidence type="ECO:0000256" key="2">
    <source>
        <dbReference type="ARBA" id="ARBA00004555"/>
    </source>
</evidence>
<keyword evidence="8" id="KW-0168">Coated pit</keyword>
<dbReference type="PANTHER" id="PTHR22951">
    <property type="entry name" value="CLATHRIN ASSEMBLY PROTEIN"/>
    <property type="match status" value="1"/>
</dbReference>
<dbReference type="GO" id="GO:0030136">
    <property type="term" value="C:clathrin-coated vesicle"/>
    <property type="evidence" value="ECO:0007669"/>
    <property type="project" value="UniProtKB-SubCell"/>
</dbReference>
<evidence type="ECO:0000256" key="5">
    <source>
        <dbReference type="ARBA" id="ARBA00022583"/>
    </source>
</evidence>
<accession>H2Y6B5</accession>
<dbReference type="GO" id="GO:0008021">
    <property type="term" value="C:synaptic vesicle"/>
    <property type="evidence" value="ECO:0007669"/>
    <property type="project" value="TreeGrafter"/>
</dbReference>
<keyword evidence="6" id="KW-0333">Golgi apparatus</keyword>
<dbReference type="GO" id="GO:0048268">
    <property type="term" value="P:clathrin coat assembly"/>
    <property type="evidence" value="ECO:0007669"/>
    <property type="project" value="InterPro"/>
</dbReference>
<proteinExistence type="inferred from homology"/>
<dbReference type="PROSITE" id="PS50942">
    <property type="entry name" value="ENTH"/>
    <property type="match status" value="1"/>
</dbReference>
<dbReference type="Gene3D" id="1.25.40.90">
    <property type="match status" value="1"/>
</dbReference>
<keyword evidence="9" id="KW-0968">Cytoplasmic vesicle</keyword>
<evidence type="ECO:0000256" key="8">
    <source>
        <dbReference type="ARBA" id="ARBA00023176"/>
    </source>
</evidence>
<dbReference type="GO" id="GO:0016185">
    <property type="term" value="P:synaptic vesicle budding from presynaptic endocytic zone membrane"/>
    <property type="evidence" value="ECO:0007669"/>
    <property type="project" value="TreeGrafter"/>
</dbReference>
<dbReference type="InterPro" id="IPR045192">
    <property type="entry name" value="AP180-like"/>
</dbReference>
<evidence type="ECO:0000313" key="14">
    <source>
        <dbReference type="Proteomes" id="UP000007875"/>
    </source>
</evidence>
<dbReference type="CDD" id="cd16985">
    <property type="entry name" value="ANTH_N_AP180"/>
    <property type="match status" value="1"/>
</dbReference>
<dbReference type="SUPFAM" id="SSF89009">
    <property type="entry name" value="GAT-like domain"/>
    <property type="match status" value="1"/>
</dbReference>
<dbReference type="HOGENOM" id="CLU_014080_0_0_1"/>
<keyword evidence="14" id="KW-1185">Reference proteome</keyword>
<reference evidence="13" key="2">
    <citation type="submission" date="2025-08" db="UniProtKB">
        <authorList>
            <consortium name="Ensembl"/>
        </authorList>
    </citation>
    <scope>IDENTIFICATION</scope>
</reference>
<feature type="region of interest" description="Disordered" evidence="11">
    <location>
        <begin position="342"/>
        <end position="390"/>
    </location>
</feature>
<evidence type="ECO:0000256" key="9">
    <source>
        <dbReference type="ARBA" id="ARBA00023329"/>
    </source>
</evidence>
<dbReference type="GO" id="GO:0005905">
    <property type="term" value="C:clathrin-coated pit"/>
    <property type="evidence" value="ECO:0007669"/>
    <property type="project" value="UniProtKB-SubCell"/>
</dbReference>
<keyword evidence="5" id="KW-0254">Endocytosis</keyword>
<reference evidence="13" key="3">
    <citation type="submission" date="2025-09" db="UniProtKB">
        <authorList>
            <consortium name="Ensembl"/>
        </authorList>
    </citation>
    <scope>IDENTIFICATION</scope>
</reference>
<comment type="subunit">
    <text evidence="10">Binds clathrin and phosphatidylinositol 4,5-bisphosphate.</text>
</comment>
<feature type="compositionally biased region" description="Low complexity" evidence="11">
    <location>
        <begin position="379"/>
        <end position="390"/>
    </location>
</feature>
<evidence type="ECO:0000259" key="12">
    <source>
        <dbReference type="PROSITE" id="PS50942"/>
    </source>
</evidence>
<dbReference type="Gene3D" id="1.20.58.150">
    <property type="entry name" value="ANTH domain"/>
    <property type="match status" value="1"/>
</dbReference>
<dbReference type="AlphaFoldDB" id="H2Y6B5"/>
<dbReference type="GO" id="GO:0098894">
    <property type="term" value="C:extrinsic component of presynaptic endocytic zone membrane"/>
    <property type="evidence" value="ECO:0007669"/>
    <property type="project" value="TreeGrafter"/>
</dbReference>
<evidence type="ECO:0000256" key="4">
    <source>
        <dbReference type="ARBA" id="ARBA00008011"/>
    </source>
</evidence>